<evidence type="ECO:0000313" key="1">
    <source>
        <dbReference type="EMBL" id="ADG13271.1"/>
    </source>
</evidence>
<gene>
    <name evidence="1" type="ordered locus">Metin_0602</name>
</gene>
<proteinExistence type="predicted"/>
<dbReference type="HOGENOM" id="CLU_539284_0_0_2"/>
<accession>D5VRR8</accession>
<dbReference type="Proteomes" id="UP000002061">
    <property type="component" value="Chromosome"/>
</dbReference>
<dbReference type="RefSeq" id="WP_013100017.1">
    <property type="nucleotide sequence ID" value="NC_014122.1"/>
</dbReference>
<dbReference type="AlphaFoldDB" id="D5VRR8"/>
<organism evidence="1 2">
    <name type="scientific">Methanocaldococcus infernus (strain DSM 11812 / JCM 15783 / ME)</name>
    <dbReference type="NCBI Taxonomy" id="573063"/>
    <lineage>
        <taxon>Archaea</taxon>
        <taxon>Methanobacteriati</taxon>
        <taxon>Methanobacteriota</taxon>
        <taxon>Methanomada group</taxon>
        <taxon>Methanococci</taxon>
        <taxon>Methanococcales</taxon>
        <taxon>Methanocaldococcaceae</taxon>
        <taxon>Methanocaldococcus</taxon>
    </lineage>
</organism>
<reference evidence="1" key="1">
    <citation type="submission" date="2010-04" db="EMBL/GenBank/DDBJ databases">
        <title>Complete sequence of Methanocaldococcus infernus ME.</title>
        <authorList>
            <consortium name="US DOE Joint Genome Institute"/>
            <person name="Lucas S."/>
            <person name="Copeland A."/>
            <person name="Lapidus A."/>
            <person name="Cheng J.-F."/>
            <person name="Bruce D."/>
            <person name="Goodwin L."/>
            <person name="Pitluck S."/>
            <person name="Munk A.C."/>
            <person name="Detter J.C."/>
            <person name="Han C."/>
            <person name="Tapia R."/>
            <person name="Land M."/>
            <person name="Hauser L."/>
            <person name="Kyrpides N."/>
            <person name="Mikhailova N."/>
            <person name="Sieprawska-Lupa M."/>
            <person name="Whitman W.B."/>
            <person name="Woyke T."/>
        </authorList>
    </citation>
    <scope>NUCLEOTIDE SEQUENCE [LARGE SCALE GENOMIC DNA]</scope>
    <source>
        <strain evidence="1">ME</strain>
    </source>
</reference>
<dbReference type="GeneID" id="9131609"/>
<dbReference type="Pfam" id="PF10113">
    <property type="entry name" value="Fibrillarin_2"/>
    <property type="match status" value="1"/>
</dbReference>
<protein>
    <submittedName>
        <fullName evidence="1">Uncharacterized conserved protein UCP019375</fullName>
    </submittedName>
</protein>
<dbReference type="EMBL" id="CP002009">
    <property type="protein sequence ID" value="ADG13271.1"/>
    <property type="molecule type" value="Genomic_DNA"/>
</dbReference>
<sequence length="493" mass="55279">MEDLIKETVKNKFAGLELRKIILDKIEKGKLKEEDIIKVVDTVDSLSLEEIIKLGNNLRTFPLGCDLVDLAIGPCSSSLSLIELLENCILSDYIGFPIHICGYAIADIAEKENLTPLEVFKKVYDTVEVPIDIDHFGKYGPMRFPKEIVFCGGDCYNLGLARECPRERIHKRLIEKEKEYEEEFLDWIRLASTVCVNVVEEQGREEHGAPIDEMREVAEAAKRFGKGVEGIFHIGDGYDDLIEGILACIDLDVDVFVVEGGPFNLKDRVKNFAKAVAISRILVKGGVVATNGAYEDELRIGLRAGLNTVITGFPLNHHGYMCGYSPGTARRGNFGLRRVMRIIKEEGFKLMGKEIAKAIAMSGNFLKGEIYPSRLGSFYIGDAHWRAIYESKLSNLKPSKSIEDIDEEKVGLLGGRYISWKIAERAEEAYISDKDEFVERATIRILNENNINAYPCNGDDKKAISVGKAYITSFIPEIALKLLNKYKTLETLF</sequence>
<dbReference type="eggNOG" id="arCOG04861">
    <property type="taxonomic scope" value="Archaea"/>
</dbReference>
<dbReference type="OrthoDB" id="114142at2157"/>
<dbReference type="KEGG" id="mif:Metin_0602"/>
<keyword evidence="2" id="KW-1185">Reference proteome</keyword>
<name>D5VRR8_METIM</name>
<dbReference type="NCBIfam" id="TIGR03958">
    <property type="entry name" value="monoFe_hyd_HmdC"/>
    <property type="match status" value="1"/>
</dbReference>
<evidence type="ECO:0000313" key="2">
    <source>
        <dbReference type="Proteomes" id="UP000002061"/>
    </source>
</evidence>
<dbReference type="STRING" id="573063.Metin_0602"/>
<dbReference type="InterPro" id="IPR016760">
    <property type="entry name" value="HcgG-like"/>
</dbReference>